<evidence type="ECO:0000256" key="2">
    <source>
        <dbReference type="ARBA" id="ARBA00004162"/>
    </source>
</evidence>
<comment type="function">
    <text evidence="1 10">Controls the rotational direction of flagella during chemotaxis.</text>
</comment>
<gene>
    <name evidence="11" type="ORF">AB3G37_00115</name>
</gene>
<keyword evidence="6" id="KW-0812">Transmembrane</keyword>
<dbReference type="GO" id="GO:0006935">
    <property type="term" value="P:chemotaxis"/>
    <property type="evidence" value="ECO:0007669"/>
    <property type="project" value="UniProtKB-KW"/>
</dbReference>
<dbReference type="Pfam" id="PF03748">
    <property type="entry name" value="FliL"/>
    <property type="match status" value="1"/>
</dbReference>
<evidence type="ECO:0000256" key="7">
    <source>
        <dbReference type="ARBA" id="ARBA00022779"/>
    </source>
</evidence>
<evidence type="ECO:0000256" key="4">
    <source>
        <dbReference type="ARBA" id="ARBA00022475"/>
    </source>
</evidence>
<dbReference type="GO" id="GO:0009425">
    <property type="term" value="C:bacterial-type flagellum basal body"/>
    <property type="evidence" value="ECO:0007669"/>
    <property type="project" value="InterPro"/>
</dbReference>
<organism evidence="11">
    <name type="scientific">Rouxiella sp. WC2420</name>
    <dbReference type="NCBI Taxonomy" id="3234145"/>
    <lineage>
        <taxon>Bacteria</taxon>
        <taxon>Pseudomonadati</taxon>
        <taxon>Pseudomonadota</taxon>
        <taxon>Gammaproteobacteria</taxon>
        <taxon>Enterobacterales</taxon>
        <taxon>Yersiniaceae</taxon>
        <taxon>Rouxiella</taxon>
    </lineage>
</organism>
<keyword evidence="9 10" id="KW-0472">Membrane</keyword>
<comment type="subcellular location">
    <subcellularLocation>
        <location evidence="10">Cell inner membrane</location>
    </subcellularLocation>
    <subcellularLocation>
        <location evidence="2">Cell membrane</location>
        <topology evidence="2">Single-pass membrane protein</topology>
    </subcellularLocation>
</comment>
<evidence type="ECO:0000256" key="10">
    <source>
        <dbReference type="RuleBase" id="RU364125"/>
    </source>
</evidence>
<evidence type="ECO:0000256" key="1">
    <source>
        <dbReference type="ARBA" id="ARBA00002254"/>
    </source>
</evidence>
<reference evidence="11" key="1">
    <citation type="submission" date="2024-07" db="EMBL/GenBank/DDBJ databases">
        <authorList>
            <person name="Biller S.J."/>
        </authorList>
    </citation>
    <scope>NUCLEOTIDE SEQUENCE</scope>
    <source>
        <strain evidence="11">WC2420</strain>
    </source>
</reference>
<keyword evidence="5 10" id="KW-0145">Chemotaxis</keyword>
<comment type="similarity">
    <text evidence="3 10">Belongs to the FliL family.</text>
</comment>
<dbReference type="GO" id="GO:0071973">
    <property type="term" value="P:bacterial-type flagellum-dependent cell motility"/>
    <property type="evidence" value="ECO:0007669"/>
    <property type="project" value="InterPro"/>
</dbReference>
<evidence type="ECO:0000313" key="11">
    <source>
        <dbReference type="EMBL" id="XDU72575.1"/>
    </source>
</evidence>
<evidence type="ECO:0000256" key="3">
    <source>
        <dbReference type="ARBA" id="ARBA00008281"/>
    </source>
</evidence>
<keyword evidence="8" id="KW-1133">Transmembrane helix</keyword>
<dbReference type="InterPro" id="IPR005503">
    <property type="entry name" value="FliL"/>
</dbReference>
<dbReference type="AlphaFoldDB" id="A0AB39VQ37"/>
<keyword evidence="11" id="KW-0282">Flagellum</keyword>
<name>A0AB39VQ37_9GAMM</name>
<evidence type="ECO:0000256" key="9">
    <source>
        <dbReference type="ARBA" id="ARBA00023136"/>
    </source>
</evidence>
<evidence type="ECO:0000256" key="8">
    <source>
        <dbReference type="ARBA" id="ARBA00022989"/>
    </source>
</evidence>
<dbReference type="EMBL" id="CP165628">
    <property type="protein sequence ID" value="XDU72575.1"/>
    <property type="molecule type" value="Genomic_DNA"/>
</dbReference>
<dbReference type="RefSeq" id="WP_369789318.1">
    <property type="nucleotide sequence ID" value="NZ_CP165628.1"/>
</dbReference>
<keyword evidence="11" id="KW-0969">Cilium</keyword>
<evidence type="ECO:0000256" key="5">
    <source>
        <dbReference type="ARBA" id="ARBA00022500"/>
    </source>
</evidence>
<dbReference type="GO" id="GO:0005886">
    <property type="term" value="C:plasma membrane"/>
    <property type="evidence" value="ECO:0007669"/>
    <property type="project" value="UniProtKB-SubCell"/>
</dbReference>
<keyword evidence="10" id="KW-0997">Cell inner membrane</keyword>
<proteinExistence type="inferred from homology"/>
<keyword evidence="7 10" id="KW-0283">Flagellar rotation</keyword>
<keyword evidence="11" id="KW-0966">Cell projection</keyword>
<accession>A0AB39VQ37</accession>
<keyword evidence="4" id="KW-1003">Cell membrane</keyword>
<sequence>MNIKKILIILFSALLAAIVADILITYVNPLILQNDQANLTKVNHKGQKDIHFVEVKNIIITLQSSEGREIYLLLELALSTDSEANMNRTIALLPAVRSSTVDLLSNLDFKTIHDLSIPELRKKMMAAYERDFTTLDITMPFDNVIISKIVYQ</sequence>
<evidence type="ECO:0000256" key="6">
    <source>
        <dbReference type="ARBA" id="ARBA00022692"/>
    </source>
</evidence>
<protein>
    <recommendedName>
        <fullName evidence="10">Flagellar protein FliL</fullName>
    </recommendedName>
</protein>